<dbReference type="InterPro" id="IPR013106">
    <property type="entry name" value="Ig_V-set"/>
</dbReference>
<evidence type="ECO:0000256" key="8">
    <source>
        <dbReference type="ARBA" id="ARBA00023319"/>
    </source>
</evidence>
<evidence type="ECO:0000256" key="4">
    <source>
        <dbReference type="ARBA" id="ARBA00022737"/>
    </source>
</evidence>
<dbReference type="InterPro" id="IPR003599">
    <property type="entry name" value="Ig_sub"/>
</dbReference>
<evidence type="ECO:0000259" key="11">
    <source>
        <dbReference type="PROSITE" id="PS50835"/>
    </source>
</evidence>
<feature type="domain" description="Fibronectin type-III" evidence="12">
    <location>
        <begin position="627"/>
        <end position="722"/>
    </location>
</feature>
<dbReference type="SUPFAM" id="SSF49265">
    <property type="entry name" value="Fibronectin type III"/>
    <property type="match status" value="2"/>
</dbReference>
<dbReference type="Pfam" id="PF00041">
    <property type="entry name" value="fn3"/>
    <property type="match status" value="3"/>
</dbReference>
<feature type="region of interest" description="Disordered" evidence="9">
    <location>
        <begin position="1009"/>
        <end position="1028"/>
    </location>
</feature>
<evidence type="ECO:0000256" key="10">
    <source>
        <dbReference type="SAM" id="Phobius"/>
    </source>
</evidence>
<dbReference type="AlphaFoldDB" id="A0AAJ6QMJ7"/>
<keyword evidence="5 10" id="KW-1133">Transmembrane helix</keyword>
<evidence type="ECO:0000256" key="9">
    <source>
        <dbReference type="SAM" id="MobiDB-lite"/>
    </source>
</evidence>
<evidence type="ECO:0000256" key="2">
    <source>
        <dbReference type="ARBA" id="ARBA00022692"/>
    </source>
</evidence>
<dbReference type="GO" id="GO:0030154">
    <property type="term" value="P:cell differentiation"/>
    <property type="evidence" value="ECO:0007669"/>
    <property type="project" value="UniProtKB-ARBA"/>
</dbReference>
<dbReference type="GeneID" id="100902572"/>
<dbReference type="InterPro" id="IPR036179">
    <property type="entry name" value="Ig-like_dom_sf"/>
</dbReference>
<dbReference type="PROSITE" id="PS50853">
    <property type="entry name" value="FN3"/>
    <property type="match status" value="3"/>
</dbReference>
<dbReference type="PANTHER" id="PTHR44170:SF52">
    <property type="entry name" value="PROTEIN SAX-3"/>
    <property type="match status" value="1"/>
</dbReference>
<comment type="subcellular location">
    <subcellularLocation>
        <location evidence="1">Membrane</location>
        <topology evidence="1">Single-pass membrane protein</topology>
    </subcellularLocation>
</comment>
<evidence type="ECO:0000313" key="13">
    <source>
        <dbReference type="Proteomes" id="UP000694867"/>
    </source>
</evidence>
<feature type="compositionally biased region" description="Polar residues" evidence="9">
    <location>
        <begin position="1009"/>
        <end position="1019"/>
    </location>
</feature>
<organism evidence="13 14">
    <name type="scientific">Galendromus occidentalis</name>
    <name type="common">western predatory mite</name>
    <dbReference type="NCBI Taxonomy" id="34638"/>
    <lineage>
        <taxon>Eukaryota</taxon>
        <taxon>Metazoa</taxon>
        <taxon>Ecdysozoa</taxon>
        <taxon>Arthropoda</taxon>
        <taxon>Chelicerata</taxon>
        <taxon>Arachnida</taxon>
        <taxon>Acari</taxon>
        <taxon>Parasitiformes</taxon>
        <taxon>Mesostigmata</taxon>
        <taxon>Gamasina</taxon>
        <taxon>Phytoseioidea</taxon>
        <taxon>Phytoseiidae</taxon>
        <taxon>Typhlodrominae</taxon>
        <taxon>Galendromus</taxon>
    </lineage>
</organism>
<reference evidence="14" key="1">
    <citation type="submission" date="2025-08" db="UniProtKB">
        <authorList>
            <consortium name="RefSeq"/>
        </authorList>
    </citation>
    <scope>IDENTIFICATION</scope>
</reference>
<sequence length="1125" mass="123288">MTRSDPDDVPKISEHPSDVVALRDDPAQLNCGADGATQVQWFHKGKLVRNKGGRTTSPLGVLFFLSVSHADTGVYWCEVSNSKGTTRSRNATLNIAYLREEFKVTPLDTGVAVGDTVILECDPPAGLPRPEVQWLKEGQPVNVGSGRSRIRFSDNSGNLVIQDVRSADQGSYVCKAENMVGIRETPAARVRVHSAPVFVVRPEDTTVVAYDNDVRLDCSAGGEPSPVIRWKRREGEVRQLSTGERVKVTDGTPTTNRSSSSLEILNVVPEDEGDYVCEAENPADTISATARVTVHARPVFLVRPQDQKTSLNGVVSFQCMATGSPKPNIYWTKEGNQANLMFPNNTYGRIHIDHSGVLSIAGVKKEDEGFYVCSALSAIGSIMTKGQLEVTTLGDLPPPLIEVGPMNQTIPEGQPVTLPCEVSGVPSPEVQWHFNKDVLDEEDEDRITIDSQGTLTIQDLRFEDSGIYTCVASSESGETRQAAALNVASVHDPNVAFSRAPSPALLPSAPSKPRTMNVSDTSVTLAWDRPQDESMGGFHKIKAYTIEYFSADLQSGWVTVANRIGSEIYTVSSLKPETRYVFLIRAENALGTGRPSELSKVVKTLGSRTIGAPDHYLSRARTQLSITEVNLRSVKAVNSTAVGLEWHVAGDKDFIEGYYIRFKDMGGSTNKYNMVTAWGSKVSRYVLKDLKKFTKYEVFLVPFYKNVEGPPSNTRAATTLEDVPSAPVNEISVNVVNISSVWVQWKPPPSQHRNGLLLGYKLLLLGPLDTMNQNVLTNTTHYVFNNLIEAMRYKLQVLPFTAVGDGPPSHFVDFSTDELSQPVAISSPFIHERWFILMLSFIFCFLLITIGILLYLCRRQYALKTTVSAVPVTKGADLNNCFASLTHPVNDNWTGINSYTENNKTVYENKLSALDGIDYGAEYALPDVKESEYAEVGQNLNTFGKRFVYQQQTPEPYASTTLVAPLDFTSRTGNGVTIKSLATRASVTRYSNTLGPQAPHELDNLLQANSTSVNSGSGDSASFGRRSGLSGGSHTECSSCAGVHLEDECDEPIYNTVPDELDPFERNFSCQRQRVDKKLKIKNCNFNSLQHMDDSITVPSYSKSLCSPSTPAASRRSGASTRAQL</sequence>
<keyword evidence="2 10" id="KW-0812">Transmembrane</keyword>
<dbReference type="InterPro" id="IPR007110">
    <property type="entry name" value="Ig-like_dom"/>
</dbReference>
<dbReference type="FunFam" id="2.60.40.10:FF:000032">
    <property type="entry name" value="palladin isoform X1"/>
    <property type="match status" value="2"/>
</dbReference>
<dbReference type="CDD" id="cd00063">
    <property type="entry name" value="FN3"/>
    <property type="match status" value="3"/>
</dbReference>
<dbReference type="InterPro" id="IPR013098">
    <property type="entry name" value="Ig_I-set"/>
</dbReference>
<feature type="domain" description="Ig-like" evidence="11">
    <location>
        <begin position="298"/>
        <end position="391"/>
    </location>
</feature>
<evidence type="ECO:0000313" key="14">
    <source>
        <dbReference type="RefSeq" id="XP_003737815.1"/>
    </source>
</evidence>
<gene>
    <name evidence="14" type="primary">LOC100902572</name>
</gene>
<proteinExistence type="predicted"/>
<dbReference type="Gene3D" id="2.60.40.10">
    <property type="entry name" value="Immunoglobulins"/>
    <property type="match status" value="8"/>
</dbReference>
<dbReference type="InterPro" id="IPR036116">
    <property type="entry name" value="FN3_sf"/>
</dbReference>
<dbReference type="FunFam" id="2.60.40.10:FF:000008">
    <property type="entry name" value="roundabout homolog 2 isoform X2"/>
    <property type="match status" value="2"/>
</dbReference>
<feature type="compositionally biased region" description="Low complexity" evidence="9">
    <location>
        <begin position="1107"/>
        <end position="1125"/>
    </location>
</feature>
<dbReference type="GO" id="GO:0098609">
    <property type="term" value="P:cell-cell adhesion"/>
    <property type="evidence" value="ECO:0007669"/>
    <property type="project" value="TreeGrafter"/>
</dbReference>
<feature type="domain" description="Ig-like" evidence="11">
    <location>
        <begin position="10"/>
        <end position="94"/>
    </location>
</feature>
<keyword evidence="7" id="KW-1015">Disulfide bond</keyword>
<dbReference type="Pfam" id="PF07679">
    <property type="entry name" value="I-set"/>
    <property type="match status" value="2"/>
</dbReference>
<evidence type="ECO:0000256" key="7">
    <source>
        <dbReference type="ARBA" id="ARBA00023157"/>
    </source>
</evidence>
<dbReference type="GO" id="GO:0016020">
    <property type="term" value="C:membrane"/>
    <property type="evidence" value="ECO:0007669"/>
    <property type="project" value="UniProtKB-SubCell"/>
</dbReference>
<feature type="transmembrane region" description="Helical" evidence="10">
    <location>
        <begin position="834"/>
        <end position="856"/>
    </location>
</feature>
<feature type="domain" description="Ig-like" evidence="11">
    <location>
        <begin position="398"/>
        <end position="486"/>
    </location>
</feature>
<dbReference type="SUPFAM" id="SSF48726">
    <property type="entry name" value="Immunoglobulin"/>
    <property type="match status" value="5"/>
</dbReference>
<name>A0AAJ6QMJ7_9ACAR</name>
<dbReference type="SMART" id="SM00408">
    <property type="entry name" value="IGc2"/>
    <property type="match status" value="5"/>
</dbReference>
<dbReference type="RefSeq" id="XP_003737815.1">
    <property type="nucleotide sequence ID" value="XM_003737767.1"/>
</dbReference>
<evidence type="ECO:0000259" key="12">
    <source>
        <dbReference type="PROSITE" id="PS50853"/>
    </source>
</evidence>
<dbReference type="SMART" id="SM00406">
    <property type="entry name" value="IGv"/>
    <property type="match status" value="4"/>
</dbReference>
<dbReference type="InterPro" id="IPR013783">
    <property type="entry name" value="Ig-like_fold"/>
</dbReference>
<keyword evidence="13" id="KW-1185">Reference proteome</keyword>
<keyword evidence="8" id="KW-0393">Immunoglobulin domain</keyword>
<dbReference type="GO" id="GO:0007399">
    <property type="term" value="P:nervous system development"/>
    <property type="evidence" value="ECO:0007669"/>
    <property type="project" value="UniProtKB-ARBA"/>
</dbReference>
<dbReference type="Proteomes" id="UP000694867">
    <property type="component" value="Unplaced"/>
</dbReference>
<dbReference type="KEGG" id="goe:100902572"/>
<evidence type="ECO:0000256" key="5">
    <source>
        <dbReference type="ARBA" id="ARBA00022989"/>
    </source>
</evidence>
<dbReference type="InterPro" id="IPR003961">
    <property type="entry name" value="FN3_dom"/>
</dbReference>
<protein>
    <submittedName>
        <fullName evidence="14">Protein sax-3-like</fullName>
    </submittedName>
</protein>
<feature type="domain" description="Ig-like" evidence="11">
    <location>
        <begin position="100"/>
        <end position="191"/>
    </location>
</feature>
<dbReference type="FunFam" id="2.60.40.10:FF:001167">
    <property type="entry name" value="Roundabout 2, isoform B"/>
    <property type="match status" value="1"/>
</dbReference>
<dbReference type="GO" id="GO:0009653">
    <property type="term" value="P:anatomical structure morphogenesis"/>
    <property type="evidence" value="ECO:0007669"/>
    <property type="project" value="UniProtKB-ARBA"/>
</dbReference>
<accession>A0AAJ6QMJ7</accession>
<evidence type="ECO:0000256" key="6">
    <source>
        <dbReference type="ARBA" id="ARBA00023136"/>
    </source>
</evidence>
<keyword evidence="4" id="KW-0677">Repeat</keyword>
<dbReference type="InterPro" id="IPR003598">
    <property type="entry name" value="Ig_sub2"/>
</dbReference>
<keyword evidence="3" id="KW-0732">Signal</keyword>
<feature type="domain" description="Fibronectin type-III" evidence="12">
    <location>
        <begin position="726"/>
        <end position="819"/>
    </location>
</feature>
<dbReference type="SMART" id="SM00060">
    <property type="entry name" value="FN3"/>
    <property type="match status" value="3"/>
</dbReference>
<feature type="domain" description="Fibronectin type-III" evidence="12">
    <location>
        <begin position="509"/>
        <end position="607"/>
    </location>
</feature>
<evidence type="ECO:0000256" key="1">
    <source>
        <dbReference type="ARBA" id="ARBA00004167"/>
    </source>
</evidence>
<keyword evidence="6 10" id="KW-0472">Membrane</keyword>
<dbReference type="Pfam" id="PF13927">
    <property type="entry name" value="Ig_3"/>
    <property type="match status" value="3"/>
</dbReference>
<dbReference type="PANTHER" id="PTHR44170">
    <property type="entry name" value="PROTEIN SIDEKICK"/>
    <property type="match status" value="1"/>
</dbReference>
<dbReference type="SMART" id="SM00409">
    <property type="entry name" value="IG"/>
    <property type="match status" value="5"/>
</dbReference>
<feature type="region of interest" description="Disordered" evidence="9">
    <location>
        <begin position="1105"/>
        <end position="1125"/>
    </location>
</feature>
<evidence type="ECO:0000256" key="3">
    <source>
        <dbReference type="ARBA" id="ARBA00022729"/>
    </source>
</evidence>
<dbReference type="PROSITE" id="PS50835">
    <property type="entry name" value="IG_LIKE"/>
    <property type="match status" value="5"/>
</dbReference>
<feature type="domain" description="Ig-like" evidence="11">
    <location>
        <begin position="196"/>
        <end position="293"/>
    </location>
</feature>